<accession>K1LG15</accession>
<evidence type="ECO:0000313" key="3">
    <source>
        <dbReference type="Proteomes" id="UP000004738"/>
    </source>
</evidence>
<dbReference type="AlphaFoldDB" id="K1LG15"/>
<gene>
    <name evidence="2" type="ORF">B857_03784</name>
</gene>
<dbReference type="Proteomes" id="UP000004738">
    <property type="component" value="Unassembled WGS sequence"/>
</dbReference>
<reference evidence="2 3" key="1">
    <citation type="journal article" date="2012" name="J. Bacteriol.">
        <title>Draft Genome Sequence of Bacillus isronensis Strain B3W22, Isolated from the Upper Atmosphere.</title>
        <authorList>
            <person name="Shivaji S."/>
            <person name="Ara S."/>
            <person name="Singh S.K."/>
            <person name="Bandi S."/>
            <person name="Singh A."/>
            <person name="Pinnaka A.K."/>
        </authorList>
    </citation>
    <scope>NUCLEOTIDE SEQUENCE [LARGE SCALE GENOMIC DNA]</scope>
    <source>
        <strain evidence="2 3">B3W22</strain>
    </source>
</reference>
<comment type="caution">
    <text evidence="2">The sequence shown here is derived from an EMBL/GenBank/DDBJ whole genome shotgun (WGS) entry which is preliminary data.</text>
</comment>
<dbReference type="RefSeq" id="WP_008408820.1">
    <property type="nucleotide sequence ID" value="NZ_AMCK01000033.1"/>
</dbReference>
<dbReference type="PATRIC" id="fig|1224748.3.peg.3741"/>
<evidence type="ECO:0000313" key="2">
    <source>
        <dbReference type="EMBL" id="EKB43429.1"/>
    </source>
</evidence>
<organism evidence="2 3">
    <name type="scientific">Solibacillus isronensis B3W22</name>
    <dbReference type="NCBI Taxonomy" id="1224748"/>
    <lineage>
        <taxon>Bacteria</taxon>
        <taxon>Bacillati</taxon>
        <taxon>Bacillota</taxon>
        <taxon>Bacilli</taxon>
        <taxon>Bacillales</taxon>
        <taxon>Caryophanaceae</taxon>
        <taxon>Solibacillus</taxon>
    </lineage>
</organism>
<proteinExistence type="predicted"/>
<evidence type="ECO:0000256" key="1">
    <source>
        <dbReference type="SAM" id="MobiDB-lite"/>
    </source>
</evidence>
<dbReference type="EMBL" id="AMCK01000033">
    <property type="protein sequence ID" value="EKB43429.1"/>
    <property type="molecule type" value="Genomic_DNA"/>
</dbReference>
<feature type="region of interest" description="Disordered" evidence="1">
    <location>
        <begin position="126"/>
        <end position="145"/>
    </location>
</feature>
<sequence length="478" mass="54182">MRMTKKVKIFSAVALLFVLVNGYLLLKDNDIIMKNYYINNVQFAVADYHEKVLETDAVVAAKQEHFIAAPVQSISEVLVTQGQSVSLLTELAIYKPEEAEREITRLETDRDAYENELSELERIVSDLQNESNNSSPSTATDSTTLGDNEIWNINLTLELGIEQSTPTAEGIAIIQRSIAETERQITILDSMISQLSNNNSLTTPVDGIVKEIVLEGDSIIFQIQSLEKKFVAYVKHEDWKEIEIGQKASVILNEGKEDELIIDGDVLEKQQIPARDSIAFNEMKKNDKVKPDDTVYEVSIEPTDLLTETPLGTLADATITTFEANDSFQVDENWLVKYEQENTENLIYAVGEDGKTRLEPVDLLFKHKAEIEQDEFMYGEPVEGTVDKEVIEEEAVVTEPRIRTVELEDSKNEDSAKDEDEDLEDTAVFTAPIAPQQIFIDGDEKNLFAPTFRPYPLRTFEWTYVDATWKDALWYLIK</sequence>
<keyword evidence="3" id="KW-1185">Reference proteome</keyword>
<protein>
    <submittedName>
        <fullName evidence="2">Uncharacterized protein</fullName>
    </submittedName>
</protein>
<name>K1LG15_9BACL</name>